<evidence type="ECO:0000256" key="1">
    <source>
        <dbReference type="SAM" id="SignalP"/>
    </source>
</evidence>
<keyword evidence="1" id="KW-0732">Signal</keyword>
<name>A0A6S6U734_9BACT</name>
<dbReference type="PROSITE" id="PS51257">
    <property type="entry name" value="PROKAR_LIPOPROTEIN"/>
    <property type="match status" value="1"/>
</dbReference>
<feature type="signal peptide" evidence="1">
    <location>
        <begin position="1"/>
        <end position="17"/>
    </location>
</feature>
<evidence type="ECO:0008006" key="3">
    <source>
        <dbReference type="Google" id="ProtNLM"/>
    </source>
</evidence>
<feature type="chain" id="PRO_5027733100" description="Lipoprotein" evidence="1">
    <location>
        <begin position="18"/>
        <end position="472"/>
    </location>
</feature>
<gene>
    <name evidence="2" type="ORF">HELGO_WM20101</name>
</gene>
<organism evidence="2">
    <name type="scientific">uncultured Aureispira sp</name>
    <dbReference type="NCBI Taxonomy" id="1331704"/>
    <lineage>
        <taxon>Bacteria</taxon>
        <taxon>Pseudomonadati</taxon>
        <taxon>Bacteroidota</taxon>
        <taxon>Saprospiria</taxon>
        <taxon>Saprospirales</taxon>
        <taxon>Saprospiraceae</taxon>
        <taxon>Aureispira</taxon>
        <taxon>environmental samples</taxon>
    </lineage>
</organism>
<proteinExistence type="predicted"/>
<evidence type="ECO:0000313" key="2">
    <source>
        <dbReference type="EMBL" id="CAA6825090.1"/>
    </source>
</evidence>
<reference evidence="2" key="1">
    <citation type="submission" date="2020-01" db="EMBL/GenBank/DDBJ databases">
        <authorList>
            <person name="Meier V. D."/>
            <person name="Meier V D."/>
        </authorList>
    </citation>
    <scope>NUCLEOTIDE SEQUENCE</scope>
    <source>
        <strain evidence="2">HLG_WM_MAG_10</strain>
    </source>
</reference>
<dbReference type="EMBL" id="CACVAQ010000357">
    <property type="protein sequence ID" value="CAA6825090.1"/>
    <property type="molecule type" value="Genomic_DNA"/>
</dbReference>
<accession>A0A6S6U734</accession>
<protein>
    <recommendedName>
        <fullName evidence="3">Lipoprotein</fullName>
    </recommendedName>
</protein>
<dbReference type="AlphaFoldDB" id="A0A6S6U734"/>
<sequence length="472" mass="52860">MMTVTIKILRLFTPVVAGVALLAACNSASNDPTDQAVNMPSDEEGIEMGLAVMPPIAGLDVPFQTYAVPTSDGMRIETTTGTIIEIPANAFVDKDGNPITGTVDIKFREFHNATDIIASGIPMHNPETGEYMETAGMFEIKGEQEGQEIFVKGDKDIEVNLASFNEGDDFNFYKLGPKDCRWEDKGTAKARPNLKKENRLAALDAELPLKPIKPRKHSNVENFVFDLDVNYSMFPELKTFKGVVWEYAGQGKNPEKNSWIFSSNWEKIEVKKTPTGYFELILTDVEKTFKTLVRPVLSDADYEKALAEFTETKMKEYNKVKTAQADERARLSLQADLNRSFSVAGFGTYNWDIWHSPGRTICYPKPKFDVLANVDTDVNKISYFLVMGERNAVVRYTPRTLSKFSFNASDDNALLAVLPEGKIAIFSAKDFKGLDIDQLRKNKKVLMEMATETMTVASLDNLDEVLDKAFMF</sequence>